<dbReference type="OrthoDB" id="9798996at2"/>
<dbReference type="KEGG" id="vbh:CMV30_05970"/>
<evidence type="ECO:0000313" key="3">
    <source>
        <dbReference type="Proteomes" id="UP000217265"/>
    </source>
</evidence>
<protein>
    <recommendedName>
        <fullName evidence="1">DUF2249 domain-containing protein</fullName>
    </recommendedName>
</protein>
<keyword evidence="3" id="KW-1185">Reference proteome</keyword>
<organism evidence="2 3">
    <name type="scientific">Nibricoccus aquaticus</name>
    <dbReference type="NCBI Taxonomy" id="2576891"/>
    <lineage>
        <taxon>Bacteria</taxon>
        <taxon>Pseudomonadati</taxon>
        <taxon>Verrucomicrobiota</taxon>
        <taxon>Opitutia</taxon>
        <taxon>Opitutales</taxon>
        <taxon>Opitutaceae</taxon>
        <taxon>Nibricoccus</taxon>
    </lineage>
</organism>
<dbReference type="EMBL" id="CP023344">
    <property type="protein sequence ID" value="ATC63537.1"/>
    <property type="molecule type" value="Genomic_DNA"/>
</dbReference>
<reference evidence="2 3" key="1">
    <citation type="submission" date="2017-09" db="EMBL/GenBank/DDBJ databases">
        <title>Complete genome sequence of Verrucomicrobial strain HZ-65, isolated from freshwater.</title>
        <authorList>
            <person name="Choi A."/>
        </authorList>
    </citation>
    <scope>NUCLEOTIDE SEQUENCE [LARGE SCALE GENOMIC DNA]</scope>
    <source>
        <strain evidence="2 3">HZ-65</strain>
    </source>
</reference>
<feature type="domain" description="DUF2249" evidence="1">
    <location>
        <begin position="122"/>
        <end position="188"/>
    </location>
</feature>
<proteinExistence type="predicted"/>
<dbReference type="Proteomes" id="UP000217265">
    <property type="component" value="Chromosome"/>
</dbReference>
<dbReference type="SUPFAM" id="SSF64307">
    <property type="entry name" value="SirA-like"/>
    <property type="match status" value="1"/>
</dbReference>
<dbReference type="AlphaFoldDB" id="A0A290Q5I1"/>
<feature type="domain" description="DUF2249" evidence="1">
    <location>
        <begin position="13"/>
        <end position="81"/>
    </location>
</feature>
<dbReference type="RefSeq" id="WP_096055169.1">
    <property type="nucleotide sequence ID" value="NZ_CP023344.1"/>
</dbReference>
<evidence type="ECO:0000313" key="2">
    <source>
        <dbReference type="EMBL" id="ATC63537.1"/>
    </source>
</evidence>
<dbReference type="Pfam" id="PF10006">
    <property type="entry name" value="DUF2249"/>
    <property type="match status" value="2"/>
</dbReference>
<name>A0A290Q5I1_9BACT</name>
<dbReference type="InterPro" id="IPR018720">
    <property type="entry name" value="DUF2249"/>
</dbReference>
<sequence>MNTTTNEIDLTHFDVRSIPCRVKHAQIIQRWKELPVGAHFVLVNDHDPVPLYYQFATIFPGEFTWEHLVAGPEVFQVKISRVAAGKQGAVTPPPVSGGCGNHAQDLARSAHAAVDTTVVNGEIDARGLEPPHPMLVILTAVEELKCGGTLKARTDRKPLHLYPELETRGVRYQSEQQSDGSWVTTLRRG</sequence>
<gene>
    <name evidence="2" type="ORF">CMV30_05970</name>
</gene>
<evidence type="ECO:0000259" key="1">
    <source>
        <dbReference type="Pfam" id="PF10006"/>
    </source>
</evidence>
<dbReference type="InterPro" id="IPR036868">
    <property type="entry name" value="TusA-like_sf"/>
</dbReference>
<accession>A0A290Q5I1</accession>